<dbReference type="InterPro" id="IPR004154">
    <property type="entry name" value="Anticodon-bd"/>
</dbReference>
<evidence type="ECO:0000256" key="6">
    <source>
        <dbReference type="ARBA" id="ARBA00022917"/>
    </source>
</evidence>
<evidence type="ECO:0000313" key="9">
    <source>
        <dbReference type="EMBL" id="KFM58099.1"/>
    </source>
</evidence>
<dbReference type="PANTHER" id="PTHR10745">
    <property type="entry name" value="GLYCYL-TRNA SYNTHETASE/DNA POLYMERASE SUBUNIT GAMMA-2"/>
    <property type="match status" value="1"/>
</dbReference>
<dbReference type="CDD" id="cd00858">
    <property type="entry name" value="GlyRS_anticodon"/>
    <property type="match status" value="1"/>
</dbReference>
<keyword evidence="4" id="KW-0547">Nucleotide-binding</keyword>
<evidence type="ECO:0000256" key="2">
    <source>
        <dbReference type="ARBA" id="ARBA00022490"/>
    </source>
</evidence>
<name>A0A087SZ10_STEMI</name>
<keyword evidence="7" id="KW-0030">Aminoacyl-tRNA synthetase</keyword>
<dbReference type="OrthoDB" id="57698at2759"/>
<comment type="subcellular location">
    <subcellularLocation>
        <location evidence="1">Cytoplasm</location>
    </subcellularLocation>
</comment>
<dbReference type="Pfam" id="PF03129">
    <property type="entry name" value="HGTP_anticodon"/>
    <property type="match status" value="1"/>
</dbReference>
<evidence type="ECO:0000256" key="1">
    <source>
        <dbReference type="ARBA" id="ARBA00004496"/>
    </source>
</evidence>
<dbReference type="GO" id="GO:0005739">
    <property type="term" value="C:mitochondrion"/>
    <property type="evidence" value="ECO:0007669"/>
    <property type="project" value="TreeGrafter"/>
</dbReference>
<evidence type="ECO:0000256" key="5">
    <source>
        <dbReference type="ARBA" id="ARBA00022840"/>
    </source>
</evidence>
<dbReference type="PRINTS" id="PR01043">
    <property type="entry name" value="TRNASYNTHGLY"/>
</dbReference>
<keyword evidence="10" id="KW-1185">Reference proteome</keyword>
<feature type="non-terminal residue" evidence="9">
    <location>
        <position position="230"/>
    </location>
</feature>
<dbReference type="GO" id="GO:0005524">
    <property type="term" value="F:ATP binding"/>
    <property type="evidence" value="ECO:0007669"/>
    <property type="project" value="UniProtKB-KW"/>
</dbReference>
<dbReference type="Proteomes" id="UP000054359">
    <property type="component" value="Unassembled WGS sequence"/>
</dbReference>
<proteinExistence type="predicted"/>
<dbReference type="Gene3D" id="3.40.50.800">
    <property type="entry name" value="Anticodon-binding domain"/>
    <property type="match status" value="1"/>
</dbReference>
<evidence type="ECO:0000256" key="3">
    <source>
        <dbReference type="ARBA" id="ARBA00022598"/>
    </source>
</evidence>
<dbReference type="STRING" id="407821.A0A087SZ10"/>
<dbReference type="InterPro" id="IPR045864">
    <property type="entry name" value="aa-tRNA-synth_II/BPL/LPL"/>
</dbReference>
<dbReference type="GO" id="GO:0070150">
    <property type="term" value="P:mitochondrial glycyl-tRNA aminoacylation"/>
    <property type="evidence" value="ECO:0007669"/>
    <property type="project" value="TreeGrafter"/>
</dbReference>
<keyword evidence="5" id="KW-0067">ATP-binding</keyword>
<evidence type="ECO:0000256" key="7">
    <source>
        <dbReference type="ARBA" id="ARBA00023146"/>
    </source>
</evidence>
<evidence type="ECO:0000259" key="8">
    <source>
        <dbReference type="Pfam" id="PF03129"/>
    </source>
</evidence>
<dbReference type="InterPro" id="IPR027031">
    <property type="entry name" value="Gly-tRNA_synthase/POLG2"/>
</dbReference>
<organism evidence="9 10">
    <name type="scientific">Stegodyphus mimosarum</name>
    <name type="common">African social velvet spider</name>
    <dbReference type="NCBI Taxonomy" id="407821"/>
    <lineage>
        <taxon>Eukaryota</taxon>
        <taxon>Metazoa</taxon>
        <taxon>Ecdysozoa</taxon>
        <taxon>Arthropoda</taxon>
        <taxon>Chelicerata</taxon>
        <taxon>Arachnida</taxon>
        <taxon>Araneae</taxon>
        <taxon>Araneomorphae</taxon>
        <taxon>Entelegynae</taxon>
        <taxon>Eresoidea</taxon>
        <taxon>Eresidae</taxon>
        <taxon>Stegodyphus</taxon>
    </lineage>
</organism>
<accession>A0A087SZ10</accession>
<dbReference type="SUPFAM" id="SSF55681">
    <property type="entry name" value="Class II aaRS and biotin synthetases"/>
    <property type="match status" value="1"/>
</dbReference>
<dbReference type="FunFam" id="3.40.50.800:FF:000004">
    <property type="entry name" value="Glycine--tRNA ligase 2"/>
    <property type="match status" value="1"/>
</dbReference>
<dbReference type="AlphaFoldDB" id="A0A087SZ10"/>
<dbReference type="SUPFAM" id="SSF52954">
    <property type="entry name" value="Class II aaRS ABD-related"/>
    <property type="match status" value="1"/>
</dbReference>
<dbReference type="GO" id="GO:0004820">
    <property type="term" value="F:glycine-tRNA ligase activity"/>
    <property type="evidence" value="ECO:0007669"/>
    <property type="project" value="TreeGrafter"/>
</dbReference>
<feature type="domain" description="Anticodon-binding" evidence="8">
    <location>
        <begin position="115"/>
        <end position="207"/>
    </location>
</feature>
<reference evidence="9 10" key="1">
    <citation type="submission" date="2013-11" db="EMBL/GenBank/DDBJ databases">
        <title>Genome sequencing of Stegodyphus mimosarum.</title>
        <authorList>
            <person name="Bechsgaard J."/>
        </authorList>
    </citation>
    <scope>NUCLEOTIDE SEQUENCE [LARGE SCALE GENOMIC DNA]</scope>
</reference>
<keyword evidence="2" id="KW-0963">Cytoplasm</keyword>
<keyword evidence="3 9" id="KW-0436">Ligase</keyword>
<keyword evidence="6" id="KW-0648">Protein biosynthesis</keyword>
<protein>
    <submittedName>
        <fullName evidence="9">Glycine--tRNA ligase</fullName>
    </submittedName>
</protein>
<dbReference type="InterPro" id="IPR036621">
    <property type="entry name" value="Anticodon-bd_dom_sf"/>
</dbReference>
<gene>
    <name evidence="9" type="ORF">X975_16473</name>
</gene>
<dbReference type="PANTHER" id="PTHR10745:SF0">
    <property type="entry name" value="GLYCINE--TRNA LIGASE"/>
    <property type="match status" value="1"/>
</dbReference>
<evidence type="ECO:0000313" key="10">
    <source>
        <dbReference type="Proteomes" id="UP000054359"/>
    </source>
</evidence>
<sequence>MAVIGKAFKKDSKDIARVLKDLNEDEISNVEKELESQNGYKLNVDGKEFNITKDMVIISRGQKTVHVEEVIPAVIEPSFGIGRIMYAIWEHNFRTRPGDEMRTYFALPAVVAPYKCSVLPLSGHPDFVPFVATLSEELTSLGVLCRVDDSSGSIGRRYTRTDEIAIPFGITIDFDSLKEPHSVTLRERDTMEQIRVPLDQVAPLVRDLAFGKRTWDGAKCCYPKFEQQEA</sequence>
<dbReference type="OMA" id="NAICEMV"/>
<dbReference type="FunFam" id="3.30.720.200:FF:000001">
    <property type="entry name" value="Glycine--tRNA ligase 2"/>
    <property type="match status" value="1"/>
</dbReference>
<dbReference type="EMBL" id="KK112615">
    <property type="protein sequence ID" value="KFM58099.1"/>
    <property type="molecule type" value="Genomic_DNA"/>
</dbReference>
<dbReference type="Gene3D" id="3.30.720.200">
    <property type="match status" value="1"/>
</dbReference>
<evidence type="ECO:0000256" key="4">
    <source>
        <dbReference type="ARBA" id="ARBA00022741"/>
    </source>
</evidence>
<dbReference type="FunFam" id="3.30.930.10:FF:000158">
    <property type="entry name" value="Glycyl-tRNA synthetase"/>
    <property type="match status" value="1"/>
</dbReference>